<organism evidence="3 4">
    <name type="scientific">Mycoplasma putrefaciens (strain ATCC 15718 / NCTC 10155 / C30 KS-1 / KS-1)</name>
    <dbReference type="NCBI Taxonomy" id="743965"/>
    <lineage>
        <taxon>Bacteria</taxon>
        <taxon>Bacillati</taxon>
        <taxon>Mycoplasmatota</taxon>
        <taxon>Mollicutes</taxon>
        <taxon>Mycoplasmataceae</taxon>
        <taxon>Mycoplasma</taxon>
    </lineage>
</organism>
<evidence type="ECO:0000313" key="3">
    <source>
        <dbReference type="EMBL" id="AEM68889.1"/>
    </source>
</evidence>
<protein>
    <submittedName>
        <fullName evidence="3">PARCEL domain protein</fullName>
    </submittedName>
</protein>
<feature type="compositionally biased region" description="Polar residues" evidence="1">
    <location>
        <begin position="1"/>
        <end position="11"/>
    </location>
</feature>
<dbReference type="RefSeq" id="WP_014035244.1">
    <property type="nucleotide sequence ID" value="NC_015946.1"/>
</dbReference>
<gene>
    <name evidence="3" type="ordered locus">MPUT_0534</name>
</gene>
<feature type="region of interest" description="Disordered" evidence="1">
    <location>
        <begin position="1"/>
        <end position="36"/>
    </location>
</feature>
<dbReference type="KEGG" id="mpf:MPUT_0534"/>
<feature type="region of interest" description="Disordered" evidence="1">
    <location>
        <begin position="74"/>
        <end position="164"/>
    </location>
</feature>
<evidence type="ECO:0000256" key="1">
    <source>
        <dbReference type="SAM" id="MobiDB-lite"/>
    </source>
</evidence>
<reference evidence="3 4" key="1">
    <citation type="journal article" date="2011" name="J. Bacteriol.">
        <title>Genome Sequence of Mycoplasma putrefaciens Type Strain KS1.</title>
        <authorList>
            <person name="Calcutt M.J."/>
            <person name="Foecking M.F."/>
        </authorList>
    </citation>
    <scope>NUCLEOTIDE SEQUENCE [LARGE SCALE GENOMIC DNA]</scope>
    <source>
        <strain evidence="4">ATCC 15718 / NCTC 10155 / C30 KS-1 / KS-1</strain>
    </source>
</reference>
<keyword evidence="2" id="KW-0812">Transmembrane</keyword>
<feature type="compositionally biased region" description="Pro residues" evidence="1">
    <location>
        <begin position="148"/>
        <end position="158"/>
    </location>
</feature>
<accession>A0A7U3ZSX9</accession>
<name>A0A7U3ZSX9_MYCPK</name>
<dbReference type="Pfam" id="PF03382">
    <property type="entry name" value="DUF285"/>
    <property type="match status" value="3"/>
</dbReference>
<dbReference type="InterPro" id="IPR005046">
    <property type="entry name" value="DUF285"/>
</dbReference>
<dbReference type="EMBL" id="CP003021">
    <property type="protein sequence ID" value="AEM68889.1"/>
    <property type="molecule type" value="Genomic_DNA"/>
</dbReference>
<evidence type="ECO:0000256" key="2">
    <source>
        <dbReference type="SAM" id="Phobius"/>
    </source>
</evidence>
<keyword evidence="2" id="KW-0472">Membrane</keyword>
<feature type="compositionally biased region" description="Pro residues" evidence="1">
    <location>
        <begin position="125"/>
        <end position="138"/>
    </location>
</feature>
<evidence type="ECO:0000313" key="4">
    <source>
        <dbReference type="Proteomes" id="UP000008907"/>
    </source>
</evidence>
<dbReference type="AlphaFoldDB" id="A0A7U3ZSX9"/>
<proteinExistence type="predicted"/>
<sequence>MHKNINSNEAQVQLDDIDQKQNNSDDQQLDQENELPNHNKTKFLKVLSVTGLIAALTAAGTVTSVVKFCDPRSSIPDDGFNPTPIIPDDGVNPSPTPGPGPTPDDGDSPTPNPQPNPDPDDKPGPEPSPAPGPTPDPGPEPRPEPQPRPEPPVPPTPDDPIQKLPDVDYMKFMWEQHFKDKRSSIETFKDVEENFKYFLIRTRPNIKIQDINISFNRVSNTDDKLGLDKDNHRMSVRFNNESFNLDIGKVNDSTKPIILKVIKSESDPADNGKIFSISNWEGTNNNKKIDPQKTSYEVLQIGYSKVGPSPEDKTVLEADIQIMKMPGQVQNVPPTLSKEITLLKEVFSDSRIDNQMTGIEQWNTSNIVSMQSAFKNSSFNGDLSNWDTSNVIDMSHMFANSSFNNQSITNWDTSKVFYMNHMFNNAKAFNQNINTKQVNVNGKNYNAWDTSSVRRINSMFESAEMFNQSIDKWNITWVEDITKLFKNAKKFNQDMITKKIKVGNKEYMTWDTARITSLEGMFWGATSFNGNIENWNTIKVENLDNIFRDAESFNRDISSDIQSTRMHPSLPKKDHYIAWEVKNVKTINFGFFNAKSFSKILKNWNVKKINEETKKGKKNTVSWDQGTKSWSRFDKPRIGKIY</sequence>
<dbReference type="Proteomes" id="UP000008907">
    <property type="component" value="Chromosome"/>
</dbReference>
<feature type="transmembrane region" description="Helical" evidence="2">
    <location>
        <begin position="46"/>
        <end position="66"/>
    </location>
</feature>
<keyword evidence="2" id="KW-1133">Transmembrane helix</keyword>